<evidence type="ECO:0000259" key="2">
    <source>
        <dbReference type="PROSITE" id="PS50093"/>
    </source>
</evidence>
<dbReference type="InterPro" id="IPR022409">
    <property type="entry name" value="PKD/Chitinase_dom"/>
</dbReference>
<dbReference type="Gene3D" id="2.60.40.10">
    <property type="entry name" value="Immunoglobulins"/>
    <property type="match status" value="1"/>
</dbReference>
<dbReference type="InterPro" id="IPR035986">
    <property type="entry name" value="PKD_dom_sf"/>
</dbReference>
<comment type="caution">
    <text evidence="3">The sequence shown here is derived from an EMBL/GenBank/DDBJ whole genome shotgun (WGS) entry which is preliminary data.</text>
</comment>
<dbReference type="InterPro" id="IPR000601">
    <property type="entry name" value="PKD_dom"/>
</dbReference>
<dbReference type="PANTHER" id="PTHR19328:SF13">
    <property type="entry name" value="HIPL1 PROTEIN"/>
    <property type="match status" value="1"/>
</dbReference>
<keyword evidence="1" id="KW-0732">Signal</keyword>
<accession>A0A7W7Q571</accession>
<dbReference type="SMART" id="SM00089">
    <property type="entry name" value="PKD"/>
    <property type="match status" value="1"/>
</dbReference>
<dbReference type="SUPFAM" id="SSF49299">
    <property type="entry name" value="PKD domain"/>
    <property type="match status" value="1"/>
</dbReference>
<dbReference type="InterPro" id="IPR013207">
    <property type="entry name" value="LGFP"/>
</dbReference>
<keyword evidence="4" id="KW-1185">Reference proteome</keyword>
<gene>
    <name evidence="3" type="ORF">FHR82_003124</name>
</gene>
<dbReference type="Proteomes" id="UP000520767">
    <property type="component" value="Unassembled WGS sequence"/>
</dbReference>
<dbReference type="Pfam" id="PF18911">
    <property type="entry name" value="PKD_4"/>
    <property type="match status" value="1"/>
</dbReference>
<dbReference type="CDD" id="cd00146">
    <property type="entry name" value="PKD"/>
    <property type="match status" value="1"/>
</dbReference>
<organism evidence="3 4">
    <name type="scientific">Actinophytocola algeriensis</name>
    <dbReference type="NCBI Taxonomy" id="1768010"/>
    <lineage>
        <taxon>Bacteria</taxon>
        <taxon>Bacillati</taxon>
        <taxon>Actinomycetota</taxon>
        <taxon>Actinomycetes</taxon>
        <taxon>Pseudonocardiales</taxon>
        <taxon>Pseudonocardiaceae</taxon>
    </lineage>
</organism>
<dbReference type="PANTHER" id="PTHR19328">
    <property type="entry name" value="HEDGEHOG-INTERACTING PROTEIN"/>
    <property type="match status" value="1"/>
</dbReference>
<dbReference type="SUPFAM" id="SSF50952">
    <property type="entry name" value="Soluble quinoprotein glucose dehydrogenase"/>
    <property type="match status" value="1"/>
</dbReference>
<dbReference type="GO" id="GO:0005975">
    <property type="term" value="P:carbohydrate metabolic process"/>
    <property type="evidence" value="ECO:0007669"/>
    <property type="project" value="UniProtKB-ARBA"/>
</dbReference>
<protein>
    <submittedName>
        <fullName evidence="3">Glucose/arabinose dehydrogenase</fullName>
    </submittedName>
</protein>
<sequence>MLLPALAVVAATLTVLPAAAPAAAAPRLEDGFVLRDIETGLAGISGGKLGDGLTDFAYLPDESILVAGKYGKVMWLPRTGAPKQIADIPTNGSGDLGLNGLAVAPDYATSKAIYTARAVNATGTGTGANGVLRVSRWTVTTDAAGNPAGLTNEQTVIQTFADFYIHGLSGIVAAPDGTVWASIGDNANYVGVPREALRAIDPNDLHGKLIHVNPDGTGVPTNPYYDPANPRSPRSQIFASGFRSPFRISLEPGTGRPLLGDVGNGAIEEINIVAAGNNYGWPCWEGNVKTAWSNTYAECANVSSAQPVYSYPHVGGSSVTGGVVYTGHTYPDAYHGKYFFGDYADRVMWTMKWDERGELTTAPETGGFGGEIGAPVKFGTVPTGGDIIYADIASGKLRRIVYAPGNVPPDPVIRSTVDPATRTVAFDARESTDPNGDPLTYTWDFGDGQTGTGETASHTYAAGQESFEVTLTARDPGGATATKSATVHPSNHPPVLSLQAPDPDVTFEVGDQIAADATATDAEDGELAVGWETQIVHCAAPADCHLHPGARQDGPRFRLTFDGHPGDSRLEVTAVAVDSKGAATTSTFTVRPKQRRVTINSTAAADFTIGQENLSSGLFTVGTPLTIIAPERSLDGIATFGQWAEGSTNRVREVVLPDADQVYEVLYATPIDQRYDSDAALRTALGTPTDVEQGDTKVRWRNYQRGRLYWSPTTGVHVMAGAVLAKYLAMGGHVSLGLPTTDELAGAGGGRYQLLDRNQGLYWLPATGAHLVVGAIHTRYRAIGAEGSALGYPTTDEGGAPAGRFNHFQRGSVYWTPKYGAWELFGAILGRWNALGGATGLGFPTGGETSTQGNTGRYQHFERGTVLWSGATGAWEVLGAIRTRYFALGWERSYLGFPKSGEYGVTGGRRSDFQGGYIFYESATGRVTDRPY</sequence>
<dbReference type="InterPro" id="IPR013783">
    <property type="entry name" value="Ig-like_fold"/>
</dbReference>
<feature type="chain" id="PRO_5031540925" evidence="1">
    <location>
        <begin position="25"/>
        <end position="932"/>
    </location>
</feature>
<dbReference type="PROSITE" id="PS50093">
    <property type="entry name" value="PKD"/>
    <property type="match status" value="1"/>
</dbReference>
<dbReference type="Pfam" id="PF08310">
    <property type="entry name" value="LGFP"/>
    <property type="match status" value="5"/>
</dbReference>
<dbReference type="InterPro" id="IPR011042">
    <property type="entry name" value="6-blade_b-propeller_TolB-like"/>
</dbReference>
<evidence type="ECO:0000313" key="4">
    <source>
        <dbReference type="Proteomes" id="UP000520767"/>
    </source>
</evidence>
<evidence type="ECO:0000313" key="3">
    <source>
        <dbReference type="EMBL" id="MBB4906904.1"/>
    </source>
</evidence>
<dbReference type="RefSeq" id="WP_184811048.1">
    <property type="nucleotide sequence ID" value="NZ_JACHJQ010000003.1"/>
</dbReference>
<dbReference type="AlphaFoldDB" id="A0A7W7Q571"/>
<name>A0A7W7Q571_9PSEU</name>
<dbReference type="InterPro" id="IPR011041">
    <property type="entry name" value="Quinoprot_gluc/sorb_DH_b-prop"/>
</dbReference>
<evidence type="ECO:0000256" key="1">
    <source>
        <dbReference type="SAM" id="SignalP"/>
    </source>
</evidence>
<feature type="domain" description="PKD" evidence="2">
    <location>
        <begin position="411"/>
        <end position="487"/>
    </location>
</feature>
<dbReference type="Gene3D" id="2.120.10.30">
    <property type="entry name" value="TolB, C-terminal domain"/>
    <property type="match status" value="1"/>
</dbReference>
<dbReference type="InterPro" id="IPR012938">
    <property type="entry name" value="Glc/Sorbosone_DH"/>
</dbReference>
<reference evidence="3 4" key="1">
    <citation type="submission" date="2020-08" db="EMBL/GenBank/DDBJ databases">
        <title>Genomic Encyclopedia of Type Strains, Phase III (KMG-III): the genomes of soil and plant-associated and newly described type strains.</title>
        <authorList>
            <person name="Whitman W."/>
        </authorList>
    </citation>
    <scope>NUCLEOTIDE SEQUENCE [LARGE SCALE GENOMIC DNA]</scope>
    <source>
        <strain evidence="3 4">CECT 8960</strain>
    </source>
</reference>
<proteinExistence type="predicted"/>
<dbReference type="EMBL" id="JACHJQ010000003">
    <property type="protein sequence ID" value="MBB4906904.1"/>
    <property type="molecule type" value="Genomic_DNA"/>
</dbReference>
<feature type="signal peptide" evidence="1">
    <location>
        <begin position="1"/>
        <end position="24"/>
    </location>
</feature>
<dbReference type="Pfam" id="PF07995">
    <property type="entry name" value="GSDH"/>
    <property type="match status" value="1"/>
</dbReference>